<evidence type="ECO:0000256" key="1">
    <source>
        <dbReference type="SAM" id="Phobius"/>
    </source>
</evidence>
<protein>
    <recommendedName>
        <fullName evidence="4">DUF443 domain-containing protein</fullName>
    </recommendedName>
</protein>
<evidence type="ECO:0000313" key="3">
    <source>
        <dbReference type="Proteomes" id="UP000000530"/>
    </source>
</evidence>
<dbReference type="EMBL" id="CP000046">
    <property type="protein sequence ID" value="AAW36342.1"/>
    <property type="molecule type" value="Genomic_DNA"/>
</dbReference>
<accession>A0A0H2WVA7</accession>
<dbReference type="SMR" id="A0A0H2WVA7"/>
<dbReference type="InterPro" id="IPR005915">
    <property type="entry name" value="Tandem_5TM"/>
</dbReference>
<dbReference type="Pfam" id="PF04276">
    <property type="entry name" value="DUF443"/>
    <property type="match status" value="1"/>
</dbReference>
<proteinExistence type="predicted"/>
<evidence type="ECO:0000313" key="2">
    <source>
        <dbReference type="EMBL" id="AAW36342.1"/>
    </source>
</evidence>
<name>A0A0H2WVA7_STAAC</name>
<organism evidence="2 3">
    <name type="scientific">Staphylococcus aureus (strain COL)</name>
    <dbReference type="NCBI Taxonomy" id="93062"/>
    <lineage>
        <taxon>Bacteria</taxon>
        <taxon>Bacillati</taxon>
        <taxon>Bacillota</taxon>
        <taxon>Bacilli</taxon>
        <taxon>Bacillales</taxon>
        <taxon>Staphylococcaceae</taxon>
        <taxon>Staphylococcus</taxon>
    </lineage>
</organism>
<keyword evidence="1" id="KW-1133">Transmembrane helix</keyword>
<feature type="transmembrane region" description="Helical" evidence="1">
    <location>
        <begin position="24"/>
        <end position="45"/>
    </location>
</feature>
<feature type="transmembrane region" description="Helical" evidence="1">
    <location>
        <begin position="70"/>
        <end position="89"/>
    </location>
</feature>
<keyword evidence="1" id="KW-0812">Transmembrane</keyword>
<evidence type="ECO:0008006" key="4">
    <source>
        <dbReference type="Google" id="ProtNLM"/>
    </source>
</evidence>
<dbReference type="RefSeq" id="WP_000923036.1">
    <property type="nucleotide sequence ID" value="NC_002951.2"/>
</dbReference>
<feature type="transmembrane region" description="Helical" evidence="1">
    <location>
        <begin position="101"/>
        <end position="119"/>
    </location>
</feature>
<feature type="transmembrane region" description="Helical" evidence="1">
    <location>
        <begin position="176"/>
        <end position="197"/>
    </location>
</feature>
<reference evidence="2 3" key="1">
    <citation type="journal article" date="2005" name="J. Bacteriol.">
        <title>Insights on evolution of virulence and resistance from the complete genome analysis of an early methicillin-resistant Staphylococcus aureus strain and a biofilm-producing methicillin-resistant Staphylococcus epidermidis strain.</title>
        <authorList>
            <person name="Gill S.R."/>
            <person name="Fouts D.E."/>
            <person name="Archer G.L."/>
            <person name="Mongodin E.F."/>
            <person name="Deboy R.T."/>
            <person name="Ravel J."/>
            <person name="Paulsen I.T."/>
            <person name="Kolonay J.F."/>
            <person name="Brinkac L."/>
            <person name="Beanan M."/>
            <person name="Dodson R.J."/>
            <person name="Daugherty S.C."/>
            <person name="Madupu R."/>
            <person name="Angiuoli S.V."/>
            <person name="Durkin A.S."/>
            <person name="Haft D.H."/>
            <person name="Vamathevan J."/>
            <person name="Khouri H."/>
            <person name="Utterback T."/>
            <person name="Lee C."/>
            <person name="Dimitrov G."/>
            <person name="Jiang L."/>
            <person name="Qin H."/>
            <person name="Weidman J."/>
            <person name="Tran K."/>
            <person name="Kang K."/>
            <person name="Hance I.R."/>
            <person name="Nelson K.E."/>
            <person name="Fraser C.M."/>
        </authorList>
    </citation>
    <scope>NUCLEOTIDE SEQUENCE [LARGE SCALE GENOMIC DNA]</scope>
    <source>
        <strain evidence="2 3">COL</strain>
    </source>
</reference>
<feature type="transmembrane region" description="Helical" evidence="1">
    <location>
        <begin position="139"/>
        <end position="170"/>
    </location>
</feature>
<dbReference type="KEGG" id="sac:SACOL0651"/>
<gene>
    <name evidence="2" type="ordered locus">SACOL0651</name>
</gene>
<dbReference type="HOGENOM" id="CLU_086370_0_0_9"/>
<dbReference type="NCBIfam" id="TIGR01218">
    <property type="entry name" value="Gpos_tandem_5TM"/>
    <property type="match status" value="1"/>
</dbReference>
<dbReference type="Proteomes" id="UP000000530">
    <property type="component" value="Chromosome"/>
</dbReference>
<sequence length="209" mass="24605">MLLCDVRVIYKNPKYKVIQHNGEYLLVDLVSTWFVYFFPFINWFIPKKYAIISEEEFENLNVVKPNKNNVFWSVIGSSVLFGVTLRKYIHVFDVQLDKLVVMILCALALICVIVFYFNLNRKLKLKVFDTNIEKNKRVILIPTFKLGCFLVFGYIFAGSFSIFSLIALMTIEPQNIIIFIYWIMMTMLFFLLNMTSIGNEKVRVIMKNN</sequence>
<keyword evidence="1" id="KW-0472">Membrane</keyword>
<dbReference type="AlphaFoldDB" id="A0A0H2WVA7"/>